<evidence type="ECO:0000313" key="2">
    <source>
        <dbReference type="Proteomes" id="UP000256763"/>
    </source>
</evidence>
<protein>
    <submittedName>
        <fullName evidence="1">Uncharacterized protein</fullName>
    </submittedName>
</protein>
<name>A0A3E0WTY2_9GAMM</name>
<dbReference type="RefSeq" id="WP_116347824.1">
    <property type="nucleotide sequence ID" value="NZ_NFZW01000009.1"/>
</dbReference>
<organism evidence="1 2">
    <name type="scientific">Alkalilimnicola ehrlichii</name>
    <dbReference type="NCBI Taxonomy" id="351052"/>
    <lineage>
        <taxon>Bacteria</taxon>
        <taxon>Pseudomonadati</taxon>
        <taxon>Pseudomonadota</taxon>
        <taxon>Gammaproteobacteria</taxon>
        <taxon>Chromatiales</taxon>
        <taxon>Ectothiorhodospiraceae</taxon>
        <taxon>Alkalilimnicola</taxon>
    </lineage>
</organism>
<reference evidence="2" key="1">
    <citation type="submission" date="2017-05" db="EMBL/GenBank/DDBJ databases">
        <authorList>
            <person name="Sharma S."/>
            <person name="Sidhu C."/>
            <person name="Pinnaka A.K."/>
        </authorList>
    </citation>
    <scope>NUCLEOTIDE SEQUENCE [LARGE SCALE GENOMIC DNA]</scope>
    <source>
        <strain evidence="2">AK93</strain>
    </source>
</reference>
<accession>A0A3E0WTY2</accession>
<gene>
    <name evidence="1" type="ORF">CAL65_10765</name>
</gene>
<dbReference type="Proteomes" id="UP000256763">
    <property type="component" value="Unassembled WGS sequence"/>
</dbReference>
<comment type="caution">
    <text evidence="1">The sequence shown here is derived from an EMBL/GenBank/DDBJ whole genome shotgun (WGS) entry which is preliminary data.</text>
</comment>
<sequence length="82" mass="9126">MLELVNKSDWEAALQLGWSLERKRQFTLAVKIGYRFAVDGTLEPLAETPELVRADAYHGERIAAACPPPAKWCPSRPAPSFS</sequence>
<keyword evidence="2" id="KW-1185">Reference proteome</keyword>
<evidence type="ECO:0000313" key="1">
    <source>
        <dbReference type="EMBL" id="RFA36452.1"/>
    </source>
</evidence>
<dbReference type="EMBL" id="NFZW01000009">
    <property type="protein sequence ID" value="RFA36452.1"/>
    <property type="molecule type" value="Genomic_DNA"/>
</dbReference>
<dbReference type="AlphaFoldDB" id="A0A3E0WTY2"/>
<proteinExistence type="predicted"/>